<keyword evidence="2" id="KW-1185">Reference proteome</keyword>
<organism evidence="1 2">
    <name type="scientific">Entomophthora muscae</name>
    <dbReference type="NCBI Taxonomy" id="34485"/>
    <lineage>
        <taxon>Eukaryota</taxon>
        <taxon>Fungi</taxon>
        <taxon>Fungi incertae sedis</taxon>
        <taxon>Zoopagomycota</taxon>
        <taxon>Entomophthoromycotina</taxon>
        <taxon>Entomophthoromycetes</taxon>
        <taxon>Entomophthorales</taxon>
        <taxon>Entomophthoraceae</taxon>
        <taxon>Entomophthora</taxon>
    </lineage>
</organism>
<reference evidence="1" key="1">
    <citation type="submission" date="2022-04" db="EMBL/GenBank/DDBJ databases">
        <title>Genome of the entomopathogenic fungus Entomophthora muscae.</title>
        <authorList>
            <person name="Elya C."/>
            <person name="Lovett B.R."/>
            <person name="Lee E."/>
            <person name="Macias A.M."/>
            <person name="Hajek A.E."/>
            <person name="De Bivort B.L."/>
            <person name="Kasson M.T."/>
            <person name="De Fine Licht H.H."/>
            <person name="Stajich J.E."/>
        </authorList>
    </citation>
    <scope>NUCLEOTIDE SEQUENCE</scope>
    <source>
        <strain evidence="1">Berkeley</strain>
    </source>
</reference>
<dbReference type="Proteomes" id="UP001165960">
    <property type="component" value="Unassembled WGS sequence"/>
</dbReference>
<evidence type="ECO:0000313" key="1">
    <source>
        <dbReference type="EMBL" id="KAJ9073028.1"/>
    </source>
</evidence>
<evidence type="ECO:0000313" key="2">
    <source>
        <dbReference type="Proteomes" id="UP001165960"/>
    </source>
</evidence>
<comment type="caution">
    <text evidence="1">The sequence shown here is derived from an EMBL/GenBank/DDBJ whole genome shotgun (WGS) entry which is preliminary data.</text>
</comment>
<gene>
    <name evidence="1" type="ORF">DSO57_1020965</name>
</gene>
<name>A0ACC2TED8_9FUNG</name>
<sequence length="106" mass="11733">MKLVIVTLIMLSGVASYDSSAVNIFDFPCAAWLGNRCRNWMRCYVNGKFSYTNTKKGCEAANLEFNGKACWARKLRGTLFGGDQSCHTLAPNHCPKANGTHSCLYD</sequence>
<accession>A0ACC2TED8</accession>
<dbReference type="EMBL" id="QTSX02002940">
    <property type="protein sequence ID" value="KAJ9073028.1"/>
    <property type="molecule type" value="Genomic_DNA"/>
</dbReference>
<protein>
    <submittedName>
        <fullName evidence="1">Uncharacterized protein</fullName>
    </submittedName>
</protein>
<proteinExistence type="predicted"/>